<evidence type="ECO:0000313" key="2">
    <source>
        <dbReference type="EMBL" id="RDK01617.1"/>
    </source>
</evidence>
<proteinExistence type="predicted"/>
<dbReference type="EMBL" id="QHKS01000010">
    <property type="protein sequence ID" value="RDK01617.1"/>
    <property type="molecule type" value="Genomic_DNA"/>
</dbReference>
<sequence length="84" mass="8686">MKTNVDADATQRADEPMAEAGTAGHMGLVRMGDQMARGEIAHPSAEDSAGNATAGGPDHSGVFRAGDRCERGVVRESSTTDLND</sequence>
<gene>
    <name evidence="2" type="ORF">DLM46_17605</name>
</gene>
<dbReference type="AlphaFoldDB" id="A0A370N7M3"/>
<feature type="region of interest" description="Disordered" evidence="1">
    <location>
        <begin position="1"/>
        <end position="22"/>
    </location>
</feature>
<reference evidence="3" key="1">
    <citation type="submission" date="2018-05" db="EMBL/GenBank/DDBJ databases">
        <authorList>
            <person name="Feng T."/>
        </authorList>
    </citation>
    <scope>NUCLEOTIDE SEQUENCE [LARGE SCALE GENOMIC DNA]</scope>
    <source>
        <strain evidence="3">S27</strain>
    </source>
</reference>
<dbReference type="RefSeq" id="WP_115102009.1">
    <property type="nucleotide sequence ID" value="NZ_QHKS01000010.1"/>
</dbReference>
<comment type="caution">
    <text evidence="2">The sequence shown here is derived from an EMBL/GenBank/DDBJ whole genome shotgun (WGS) entry which is preliminary data.</text>
</comment>
<feature type="region of interest" description="Disordered" evidence="1">
    <location>
        <begin position="41"/>
        <end position="84"/>
    </location>
</feature>
<evidence type="ECO:0000313" key="3">
    <source>
        <dbReference type="Proteomes" id="UP000254875"/>
    </source>
</evidence>
<organism evidence="2 3">
    <name type="scientific">Paraburkholderia lacunae</name>
    <dbReference type="NCBI Taxonomy" id="2211104"/>
    <lineage>
        <taxon>Bacteria</taxon>
        <taxon>Pseudomonadati</taxon>
        <taxon>Pseudomonadota</taxon>
        <taxon>Betaproteobacteria</taxon>
        <taxon>Burkholderiales</taxon>
        <taxon>Burkholderiaceae</taxon>
        <taxon>Paraburkholderia</taxon>
    </lineage>
</organism>
<evidence type="ECO:0000256" key="1">
    <source>
        <dbReference type="SAM" id="MobiDB-lite"/>
    </source>
</evidence>
<name>A0A370N7M3_9BURK</name>
<protein>
    <submittedName>
        <fullName evidence="2">Uncharacterized protein</fullName>
    </submittedName>
</protein>
<keyword evidence="3" id="KW-1185">Reference proteome</keyword>
<accession>A0A370N7M3</accession>
<dbReference type="Proteomes" id="UP000254875">
    <property type="component" value="Unassembled WGS sequence"/>
</dbReference>
<feature type="compositionally biased region" description="Basic and acidic residues" evidence="1">
    <location>
        <begin position="65"/>
        <end position="74"/>
    </location>
</feature>